<feature type="domain" description="N-acetyltransferase" evidence="3">
    <location>
        <begin position="15"/>
        <end position="162"/>
    </location>
</feature>
<dbReference type="Proteomes" id="UP001651880">
    <property type="component" value="Unassembled WGS sequence"/>
</dbReference>
<evidence type="ECO:0000313" key="4">
    <source>
        <dbReference type="EMBL" id="MCQ1531602.1"/>
    </source>
</evidence>
<evidence type="ECO:0000256" key="2">
    <source>
        <dbReference type="ARBA" id="ARBA00023315"/>
    </source>
</evidence>
<sequence length="162" mass="18919">MNRFEFMSGGKELLGFVKPLWEKLNKHHEIKSENFSDKYRNFKFEERKSKFDSYDNSSIKVDLIKDSENDIYIGYCISTINEKSEGEIDSIFVDGECRKFGLGDRLMGRALEWLDCNNAKKKIIGVAEGNEEVLSFYKKYGFYKRTVILEQRNEGGLHDEKA</sequence>
<protein>
    <submittedName>
        <fullName evidence="4">GNAT family N-acetyltransferase</fullName>
    </submittedName>
</protein>
<organism evidence="4 5">
    <name type="scientific">Lutispora saccharofermentans</name>
    <dbReference type="NCBI Taxonomy" id="3024236"/>
    <lineage>
        <taxon>Bacteria</taxon>
        <taxon>Bacillati</taxon>
        <taxon>Bacillota</taxon>
        <taxon>Clostridia</taxon>
        <taxon>Lutisporales</taxon>
        <taxon>Lutisporaceae</taxon>
        <taxon>Lutispora</taxon>
    </lineage>
</organism>
<dbReference type="PROSITE" id="PS51186">
    <property type="entry name" value="GNAT"/>
    <property type="match status" value="1"/>
</dbReference>
<proteinExistence type="predicted"/>
<dbReference type="RefSeq" id="WP_255229158.1">
    <property type="nucleotide sequence ID" value="NZ_JAJEKE010000026.1"/>
</dbReference>
<dbReference type="InterPro" id="IPR016181">
    <property type="entry name" value="Acyl_CoA_acyltransferase"/>
</dbReference>
<dbReference type="Pfam" id="PF00583">
    <property type="entry name" value="Acetyltransf_1"/>
    <property type="match status" value="1"/>
</dbReference>
<reference evidence="4 5" key="1">
    <citation type="submission" date="2021-10" db="EMBL/GenBank/DDBJ databases">
        <title>Lutispora strain m25 sp. nov., a thermophilic, non-spore-forming bacterium isolated from a lab-scale methanogenic bioreactor digesting anaerobic sludge.</title>
        <authorList>
            <person name="El Houari A."/>
            <person name="Mcdonald J."/>
        </authorList>
    </citation>
    <scope>NUCLEOTIDE SEQUENCE [LARGE SCALE GENOMIC DNA]</scope>
    <source>
        <strain evidence="5">m25</strain>
    </source>
</reference>
<comment type="caution">
    <text evidence="4">The sequence shown here is derived from an EMBL/GenBank/DDBJ whole genome shotgun (WGS) entry which is preliminary data.</text>
</comment>
<keyword evidence="2" id="KW-0012">Acyltransferase</keyword>
<dbReference type="Gene3D" id="3.40.630.30">
    <property type="match status" value="1"/>
</dbReference>
<gene>
    <name evidence="4" type="ORF">LJD61_18975</name>
</gene>
<evidence type="ECO:0000256" key="1">
    <source>
        <dbReference type="ARBA" id="ARBA00022679"/>
    </source>
</evidence>
<accession>A0ABT1NK18</accession>
<dbReference type="CDD" id="cd04301">
    <property type="entry name" value="NAT_SF"/>
    <property type="match status" value="1"/>
</dbReference>
<dbReference type="PANTHER" id="PTHR43420">
    <property type="entry name" value="ACETYLTRANSFERASE"/>
    <property type="match status" value="1"/>
</dbReference>
<evidence type="ECO:0000313" key="5">
    <source>
        <dbReference type="Proteomes" id="UP001651880"/>
    </source>
</evidence>
<dbReference type="InterPro" id="IPR000182">
    <property type="entry name" value="GNAT_dom"/>
</dbReference>
<keyword evidence="1" id="KW-0808">Transferase</keyword>
<dbReference type="InterPro" id="IPR050680">
    <property type="entry name" value="YpeA/RimI_acetyltransf"/>
</dbReference>
<dbReference type="EMBL" id="JAJEKE010000026">
    <property type="protein sequence ID" value="MCQ1531602.1"/>
    <property type="molecule type" value="Genomic_DNA"/>
</dbReference>
<name>A0ABT1NK18_9FIRM</name>
<dbReference type="SUPFAM" id="SSF55729">
    <property type="entry name" value="Acyl-CoA N-acyltransferases (Nat)"/>
    <property type="match status" value="1"/>
</dbReference>
<evidence type="ECO:0000259" key="3">
    <source>
        <dbReference type="PROSITE" id="PS51186"/>
    </source>
</evidence>
<keyword evidence="5" id="KW-1185">Reference proteome</keyword>
<dbReference type="PANTHER" id="PTHR43420:SF12">
    <property type="entry name" value="N-ACETYLTRANSFERASE DOMAIN-CONTAINING PROTEIN"/>
    <property type="match status" value="1"/>
</dbReference>